<evidence type="ECO:0000256" key="1">
    <source>
        <dbReference type="ARBA" id="ARBA00022527"/>
    </source>
</evidence>
<keyword evidence="1" id="KW-0723">Serine/threonine-protein kinase</keyword>
<dbReference type="SMART" id="SM00220">
    <property type="entry name" value="S_TKc"/>
    <property type="match status" value="1"/>
</dbReference>
<keyword evidence="4 7" id="KW-0418">Kinase</keyword>
<dbReference type="InterPro" id="IPR047916">
    <property type="entry name" value="TTBK_Asator-like_STKc"/>
</dbReference>
<protein>
    <submittedName>
        <fullName evidence="7 9">Protein kinase domain containing protein</fullName>
    </submittedName>
</protein>
<dbReference type="RefSeq" id="XP_042931836.1">
    <property type="nucleotide sequence ID" value="XM_043075902.1"/>
</dbReference>
<dbReference type="InterPro" id="IPR000719">
    <property type="entry name" value="Prot_kinase_dom"/>
</dbReference>
<evidence type="ECO:0000313" key="7">
    <source>
        <dbReference type="EMBL" id="VIO89843.1"/>
    </source>
</evidence>
<organism evidence="7">
    <name type="scientific">Brugia malayi</name>
    <name type="common">Filarial nematode worm</name>
    <dbReference type="NCBI Taxonomy" id="6279"/>
    <lineage>
        <taxon>Eukaryota</taxon>
        <taxon>Metazoa</taxon>
        <taxon>Ecdysozoa</taxon>
        <taxon>Nematoda</taxon>
        <taxon>Chromadorea</taxon>
        <taxon>Rhabditida</taxon>
        <taxon>Spirurina</taxon>
        <taxon>Spiruromorpha</taxon>
        <taxon>Filarioidea</taxon>
        <taxon>Onchocercidae</taxon>
        <taxon>Brugia</taxon>
    </lineage>
</organism>
<dbReference type="GO" id="GO:0004674">
    <property type="term" value="F:protein serine/threonine kinase activity"/>
    <property type="evidence" value="ECO:0007669"/>
    <property type="project" value="UniProtKB-KW"/>
</dbReference>
<dbReference type="InterPro" id="IPR050235">
    <property type="entry name" value="CK1_Ser-Thr_kinase"/>
</dbReference>
<dbReference type="Pfam" id="PF00069">
    <property type="entry name" value="Pkinase"/>
    <property type="match status" value="1"/>
</dbReference>
<evidence type="ECO:0000313" key="8">
    <source>
        <dbReference type="Proteomes" id="UP000006672"/>
    </source>
</evidence>
<reference evidence="7" key="2">
    <citation type="submission" date="2019-04" db="EMBL/GenBank/DDBJ databases">
        <authorList>
            <person name="Howe K."/>
            <person name="Paulini M."/>
            <person name="Williams G."/>
        </authorList>
    </citation>
    <scope>NUCLEOTIDE SEQUENCE [LARGE SCALE GENOMIC DNA]</scope>
    <source>
        <strain evidence="7">FR3</strain>
    </source>
</reference>
<dbReference type="PROSITE" id="PS50011">
    <property type="entry name" value="PROTEIN_KINASE_DOM"/>
    <property type="match status" value="1"/>
</dbReference>
<dbReference type="PANTHER" id="PTHR11909">
    <property type="entry name" value="CASEIN KINASE-RELATED"/>
    <property type="match status" value="1"/>
</dbReference>
<reference evidence="9" key="3">
    <citation type="submission" date="2022-04" db="UniProtKB">
        <authorList>
            <consortium name="WormBaseParasite"/>
        </authorList>
    </citation>
    <scope>IDENTIFICATION</scope>
</reference>
<name>A0A4E9EZE1_BRUMA</name>
<proteinExistence type="predicted"/>
<gene>
    <name evidence="7" type="primary">Bm2756</name>
    <name evidence="7" type="ORF">BM_BM2756</name>
</gene>
<sequence>MFQCNFRKMSGRSDSKLLGLRASDTVGDWIVMKKLGRGGCGAVFEVCTKHADKTKHLAMKVESRDLDHNDQLLRIEACILKRMKYSKHVPAFVAAGRTAMFNFLLMELLGKSLSELHKIAPHRQFTIATVLKIALQALTALRDLHSIYFIHRDVKPGNFASGLKNVNILYILDFGLSRQFATYDTKTKALKLRKPRTRASFRGTVAYCSVNVHKHLEQGRHDDLWSMMYMLIEFIAGRLPWKGLDRKETAVIKQTVSNRRLLQGCPKQFGAILEYISLLRYHHRPDYDQIENLFVAAIKRRNIDRKAPFEWGETKAHEYISHKKAPTKQAALVTTTTTTKQLANVEEKLALTAKELDATLMEYQIDTTQCTQ</sequence>
<dbReference type="SUPFAM" id="SSF56112">
    <property type="entry name" value="Protein kinase-like (PK-like)"/>
    <property type="match status" value="1"/>
</dbReference>
<evidence type="ECO:0000256" key="3">
    <source>
        <dbReference type="ARBA" id="ARBA00022741"/>
    </source>
</evidence>
<reference evidence="8" key="1">
    <citation type="journal article" date="2007" name="Science">
        <title>Draft genome of the filarial nematode parasite Brugia malayi.</title>
        <authorList>
            <person name="Ghedin E."/>
            <person name="Wang S."/>
            <person name="Spiro D."/>
            <person name="Caler E."/>
            <person name="Zhao Q."/>
            <person name="Crabtree J."/>
            <person name="Allen J.E."/>
            <person name="Delcher A.L."/>
            <person name="Guiliano D.B."/>
            <person name="Miranda-Saavedra D."/>
            <person name="Angiuoli S.V."/>
            <person name="Creasy T."/>
            <person name="Amedeo P."/>
            <person name="Haas B."/>
            <person name="El-Sayed N.M."/>
            <person name="Wortman J.R."/>
            <person name="Feldblyum T."/>
            <person name="Tallon L."/>
            <person name="Schatz M."/>
            <person name="Shumway M."/>
            <person name="Koo H."/>
            <person name="Salzberg S.L."/>
            <person name="Schobel S."/>
            <person name="Pertea M."/>
            <person name="Pop M."/>
            <person name="White O."/>
            <person name="Barton G.J."/>
            <person name="Carlow C.K."/>
            <person name="Crawford M.J."/>
            <person name="Daub J."/>
            <person name="Dimmic M.W."/>
            <person name="Estes C.F."/>
            <person name="Foster J.M."/>
            <person name="Ganatra M."/>
            <person name="Gregory W.F."/>
            <person name="Johnson N.M."/>
            <person name="Jin J."/>
            <person name="Komuniecki R."/>
            <person name="Korf I."/>
            <person name="Kumar S."/>
            <person name="Laney S."/>
            <person name="Li B.W."/>
            <person name="Li W."/>
            <person name="Lindblom T.H."/>
            <person name="Lustigman S."/>
            <person name="Ma D."/>
            <person name="Maina C.V."/>
            <person name="Martin D.M."/>
            <person name="McCarter J.P."/>
            <person name="McReynolds L."/>
            <person name="Mitreva M."/>
            <person name="Nutman T.B."/>
            <person name="Parkinson J."/>
            <person name="Peregrin-Alvarez J.M."/>
            <person name="Poole C."/>
            <person name="Ren Q."/>
            <person name="Saunders L."/>
            <person name="Sluder A.E."/>
            <person name="Smith K."/>
            <person name="Stanke M."/>
            <person name="Unnasch T.R."/>
            <person name="Ware J."/>
            <person name="Wei A.D."/>
            <person name="Weil G."/>
            <person name="Williams D.J."/>
            <person name="Zhang Y."/>
            <person name="Williams S.A."/>
            <person name="Fraser-Liggett C."/>
            <person name="Slatko B."/>
            <person name="Blaxter M.L."/>
            <person name="Scott A.L."/>
        </authorList>
    </citation>
    <scope>NUCLEOTIDE SEQUENCE</scope>
    <source>
        <strain evidence="8">FR3</strain>
    </source>
</reference>
<dbReference type="EMBL" id="CAAKNF010000196">
    <property type="protein sequence ID" value="VIO89843.1"/>
    <property type="molecule type" value="Genomic_DNA"/>
</dbReference>
<dbReference type="KEGG" id="bmy:BM_BM2756"/>
<keyword evidence="5" id="KW-0067">ATP-binding</keyword>
<dbReference type="InterPro" id="IPR011009">
    <property type="entry name" value="Kinase-like_dom_sf"/>
</dbReference>
<dbReference type="OrthoDB" id="5979581at2759"/>
<accession>A0A8L7YKN0</accession>
<dbReference type="GeneID" id="6096451"/>
<dbReference type="CDD" id="cd14017">
    <property type="entry name" value="STKc_TTBK"/>
    <property type="match status" value="1"/>
</dbReference>
<dbReference type="CTD" id="6096451"/>
<evidence type="ECO:0000259" key="6">
    <source>
        <dbReference type="PROSITE" id="PS50011"/>
    </source>
</evidence>
<evidence type="ECO:0000313" key="9">
    <source>
        <dbReference type="WBParaSite" id="Bm2756.1"/>
    </source>
</evidence>
<evidence type="ECO:0000256" key="5">
    <source>
        <dbReference type="ARBA" id="ARBA00022840"/>
    </source>
</evidence>
<keyword evidence="8" id="KW-1185">Reference proteome</keyword>
<keyword evidence="2" id="KW-0808">Transferase</keyword>
<evidence type="ECO:0000256" key="4">
    <source>
        <dbReference type="ARBA" id="ARBA00022777"/>
    </source>
</evidence>
<dbReference type="Proteomes" id="UP000006672">
    <property type="component" value="Unassembled WGS sequence"/>
</dbReference>
<keyword evidence="3" id="KW-0547">Nucleotide-binding</keyword>
<dbReference type="Gene3D" id="1.10.510.10">
    <property type="entry name" value="Transferase(Phosphotransferase) domain 1"/>
    <property type="match status" value="1"/>
</dbReference>
<evidence type="ECO:0000256" key="2">
    <source>
        <dbReference type="ARBA" id="ARBA00022679"/>
    </source>
</evidence>
<dbReference type="AlphaFoldDB" id="A0A4E9EZE1"/>
<feature type="domain" description="Protein kinase" evidence="6">
    <location>
        <begin position="29"/>
        <end position="295"/>
    </location>
</feature>
<dbReference type="GO" id="GO:0005524">
    <property type="term" value="F:ATP binding"/>
    <property type="evidence" value="ECO:0007669"/>
    <property type="project" value="UniProtKB-KW"/>
</dbReference>
<dbReference type="WBParaSite" id="Bm2756.1">
    <property type="protein sequence ID" value="Bm2756.1"/>
    <property type="gene ID" value="WBGene00223017"/>
</dbReference>
<accession>A0A4E9EZE1</accession>